<feature type="transmembrane region" description="Helical" evidence="1">
    <location>
        <begin position="84"/>
        <end position="102"/>
    </location>
</feature>
<dbReference type="Pfam" id="PF19744">
    <property type="entry name" value="DUF6232"/>
    <property type="match status" value="1"/>
</dbReference>
<proteinExistence type="predicted"/>
<name>A0ABV3B1A6_9ACTN</name>
<dbReference type="InterPro" id="IPR045629">
    <property type="entry name" value="DUF6232"/>
</dbReference>
<organism evidence="2 3">
    <name type="scientific">Streptomyces neyagawaensis</name>
    <dbReference type="NCBI Taxonomy" id="42238"/>
    <lineage>
        <taxon>Bacteria</taxon>
        <taxon>Bacillati</taxon>
        <taxon>Actinomycetota</taxon>
        <taxon>Actinomycetes</taxon>
        <taxon>Kitasatosporales</taxon>
        <taxon>Streptomycetaceae</taxon>
        <taxon>Streptomyces</taxon>
    </lineage>
</organism>
<evidence type="ECO:0000256" key="1">
    <source>
        <dbReference type="SAM" id="Phobius"/>
    </source>
</evidence>
<gene>
    <name evidence="2" type="ORF">ABZ931_19715</name>
</gene>
<keyword evidence="1" id="KW-0812">Transmembrane</keyword>
<evidence type="ECO:0000313" key="2">
    <source>
        <dbReference type="EMBL" id="MEU6803218.1"/>
    </source>
</evidence>
<dbReference type="Proteomes" id="UP001551189">
    <property type="component" value="Unassembled WGS sequence"/>
</dbReference>
<reference evidence="2 3" key="1">
    <citation type="submission" date="2024-06" db="EMBL/GenBank/DDBJ databases">
        <title>The Natural Products Discovery Center: Release of the First 8490 Sequenced Strains for Exploring Actinobacteria Biosynthetic Diversity.</title>
        <authorList>
            <person name="Kalkreuter E."/>
            <person name="Kautsar S.A."/>
            <person name="Yang D."/>
            <person name="Bader C.D."/>
            <person name="Teijaro C.N."/>
            <person name="Fluegel L."/>
            <person name="Davis C.M."/>
            <person name="Simpson J.R."/>
            <person name="Lauterbach L."/>
            <person name="Steele A.D."/>
            <person name="Gui C."/>
            <person name="Meng S."/>
            <person name="Li G."/>
            <person name="Viehrig K."/>
            <person name="Ye F."/>
            <person name="Su P."/>
            <person name="Kiefer A.F."/>
            <person name="Nichols A."/>
            <person name="Cepeda A.J."/>
            <person name="Yan W."/>
            <person name="Fan B."/>
            <person name="Jiang Y."/>
            <person name="Adhikari A."/>
            <person name="Zheng C.-J."/>
            <person name="Schuster L."/>
            <person name="Cowan T.M."/>
            <person name="Smanski M.J."/>
            <person name="Chevrette M.G."/>
            <person name="De Carvalho L.P.S."/>
            <person name="Shen B."/>
        </authorList>
    </citation>
    <scope>NUCLEOTIDE SEQUENCE [LARGE SCALE GENOMIC DNA]</scope>
    <source>
        <strain evidence="2 3">NPDC046851</strain>
    </source>
</reference>
<dbReference type="RefSeq" id="WP_359697061.1">
    <property type="nucleotide sequence ID" value="NZ_JBEYXT010000086.1"/>
</dbReference>
<protein>
    <submittedName>
        <fullName evidence="2">DUF6232 family protein</fullName>
    </submittedName>
</protein>
<evidence type="ECO:0000313" key="3">
    <source>
        <dbReference type="Proteomes" id="UP001551189"/>
    </source>
</evidence>
<keyword evidence="3" id="KW-1185">Reference proteome</keyword>
<dbReference type="EMBL" id="JBEYXT010000086">
    <property type="protein sequence ID" value="MEU6803218.1"/>
    <property type="molecule type" value="Genomic_DNA"/>
</dbReference>
<sequence>MAKREIIDVRVSRRVLWVGGEAYPLHNIARAAAVRIVPDRAGAVGRFLRNVLLVVLLGIIAGVALDSSPSSPVSELGSLESLGFVAAVLCAAFTVQLLSVLCRRTYYALVVETAGAPFTALTSRDPEVVSRLVHRIMDAIDNPEAEFHVKVENYHLGDKINMVGGERNIGKVGR</sequence>
<keyword evidence="1" id="KW-1133">Transmembrane helix</keyword>
<feature type="transmembrane region" description="Helical" evidence="1">
    <location>
        <begin position="47"/>
        <end position="64"/>
    </location>
</feature>
<comment type="caution">
    <text evidence="2">The sequence shown here is derived from an EMBL/GenBank/DDBJ whole genome shotgun (WGS) entry which is preliminary data.</text>
</comment>
<accession>A0ABV3B1A6</accession>
<keyword evidence="1" id="KW-0472">Membrane</keyword>